<comment type="similarity">
    <text evidence="2">Belongs to the iron-containing alcohol dehydrogenase family.</text>
</comment>
<dbReference type="InterPro" id="IPR039697">
    <property type="entry name" value="Alcohol_dehydrogenase_Fe"/>
</dbReference>
<dbReference type="InterPro" id="IPR056798">
    <property type="entry name" value="ADH_Fe_C"/>
</dbReference>
<dbReference type="Gene3D" id="3.40.50.1970">
    <property type="match status" value="1"/>
</dbReference>
<evidence type="ECO:0000259" key="6">
    <source>
        <dbReference type="Pfam" id="PF25137"/>
    </source>
</evidence>
<keyword evidence="3 7" id="KW-0560">Oxidoreductase</keyword>
<gene>
    <name evidence="7" type="ORF">RGD00_14385</name>
</gene>
<feature type="domain" description="Alcohol dehydrogenase iron-type/glycerol dehydrogenase GldA" evidence="5">
    <location>
        <begin position="12"/>
        <end position="179"/>
    </location>
</feature>
<dbReference type="PANTHER" id="PTHR11496:SF102">
    <property type="entry name" value="ALCOHOL DEHYDROGENASE 4"/>
    <property type="match status" value="1"/>
</dbReference>
<comment type="cofactor">
    <cofactor evidence="1">
        <name>Fe cation</name>
        <dbReference type="ChEBI" id="CHEBI:24875"/>
    </cofactor>
</comment>
<evidence type="ECO:0000256" key="1">
    <source>
        <dbReference type="ARBA" id="ARBA00001962"/>
    </source>
</evidence>
<dbReference type="Pfam" id="PF25137">
    <property type="entry name" value="ADH_Fe_C"/>
    <property type="match status" value="1"/>
</dbReference>
<evidence type="ECO:0000313" key="7">
    <source>
        <dbReference type="EMBL" id="MDR5653800.1"/>
    </source>
</evidence>
<dbReference type="PANTHER" id="PTHR11496">
    <property type="entry name" value="ALCOHOL DEHYDROGENASE"/>
    <property type="match status" value="1"/>
</dbReference>
<dbReference type="Proteomes" id="UP001247754">
    <property type="component" value="Unassembled WGS sequence"/>
</dbReference>
<dbReference type="GO" id="GO:0016491">
    <property type="term" value="F:oxidoreductase activity"/>
    <property type="evidence" value="ECO:0007669"/>
    <property type="project" value="UniProtKB-KW"/>
</dbReference>
<accession>A0ABU1FAB1</accession>
<keyword evidence="8" id="KW-1185">Reference proteome</keyword>
<dbReference type="Gene3D" id="1.20.1090.10">
    <property type="entry name" value="Dehydroquinate synthase-like - alpha domain"/>
    <property type="match status" value="1"/>
</dbReference>
<dbReference type="InterPro" id="IPR001670">
    <property type="entry name" value="ADH_Fe/GldA"/>
</dbReference>
<dbReference type="EMBL" id="JAVKPH010000017">
    <property type="protein sequence ID" value="MDR5653800.1"/>
    <property type="molecule type" value="Genomic_DNA"/>
</dbReference>
<dbReference type="RefSeq" id="WP_310458039.1">
    <property type="nucleotide sequence ID" value="NZ_JAVKPH010000017.1"/>
</dbReference>
<evidence type="ECO:0000256" key="2">
    <source>
        <dbReference type="ARBA" id="ARBA00007358"/>
    </source>
</evidence>
<reference evidence="7 8" key="1">
    <citation type="submission" date="2023-09" db="EMBL/GenBank/DDBJ databases">
        <title>Xinfangfangia sedmenti sp. nov., isolated the sedment.</title>
        <authorList>
            <person name="Xu L."/>
        </authorList>
    </citation>
    <scope>NUCLEOTIDE SEQUENCE [LARGE SCALE GENOMIC DNA]</scope>
    <source>
        <strain evidence="7 8">LG-4</strain>
    </source>
</reference>
<dbReference type="CDD" id="cd08192">
    <property type="entry name" value="MAR-like"/>
    <property type="match status" value="1"/>
</dbReference>
<comment type="caution">
    <text evidence="7">The sequence shown here is derived from an EMBL/GenBank/DDBJ whole genome shotgun (WGS) entry which is preliminary data.</text>
</comment>
<protein>
    <submittedName>
        <fullName evidence="7">Iron-containing alcohol dehydrogenase</fullName>
        <ecNumber evidence="7">1.14.11.-</ecNumber>
    </submittedName>
</protein>
<proteinExistence type="inferred from homology"/>
<name>A0ABU1FAB1_9RHOB</name>
<organism evidence="7 8">
    <name type="scientific">Ruixingdingia sedimenti</name>
    <dbReference type="NCBI Taxonomy" id="3073604"/>
    <lineage>
        <taxon>Bacteria</taxon>
        <taxon>Pseudomonadati</taxon>
        <taxon>Pseudomonadota</taxon>
        <taxon>Alphaproteobacteria</taxon>
        <taxon>Rhodobacterales</taxon>
        <taxon>Paracoccaceae</taxon>
        <taxon>Ruixingdingia</taxon>
    </lineage>
</organism>
<dbReference type="SUPFAM" id="SSF56796">
    <property type="entry name" value="Dehydroquinate synthase-like"/>
    <property type="match status" value="1"/>
</dbReference>
<evidence type="ECO:0000259" key="5">
    <source>
        <dbReference type="Pfam" id="PF00465"/>
    </source>
</evidence>
<dbReference type="InterPro" id="IPR018211">
    <property type="entry name" value="ADH_Fe_CS"/>
</dbReference>
<dbReference type="Pfam" id="PF00465">
    <property type="entry name" value="Fe-ADH"/>
    <property type="match status" value="1"/>
</dbReference>
<evidence type="ECO:0000313" key="8">
    <source>
        <dbReference type="Proteomes" id="UP001247754"/>
    </source>
</evidence>
<feature type="domain" description="Fe-containing alcohol dehydrogenase-like C-terminal" evidence="6">
    <location>
        <begin position="193"/>
        <end position="377"/>
    </location>
</feature>
<evidence type="ECO:0000256" key="3">
    <source>
        <dbReference type="ARBA" id="ARBA00023002"/>
    </source>
</evidence>
<dbReference type="PROSITE" id="PS00060">
    <property type="entry name" value="ADH_IRON_2"/>
    <property type="match status" value="1"/>
</dbReference>
<dbReference type="EC" id="1.14.11.-" evidence="7"/>
<sequence length="378" mass="39037">MQTGDYTTPARQRVIYGQPVAAALPAALAGLSRVALVTTASLNRPGGLADRVEAALGPACAGRFAAIRAHTPRGDVVALARFLRETGAEGVVSVGGGSVCDAVKIARLLLANDVHEAAGMDRLRAPAAIEGPRIPYACIPTTLSAGEYTAYAGSTDERGPLKEAYHHPMLAAETVILDPAMTLATPRDLWFSTAIRAVDHAAEAFCAANTTPMAEATSLHALRLLFRALPRLAEAPGDIGARLDAQLGAWLSIQGFCAGVDLGGSHAIGHALGGTAGMSHGHTSCVMLPHVLRWNAAVNAGRQQAIAEAAGAPDRPAADLVAELVARLGQPGRLRDAGVAREILPKVAAAALHDPWIATNPRPLGGEPGIRAMLEAAW</sequence>
<keyword evidence="4" id="KW-0520">NAD</keyword>
<evidence type="ECO:0000256" key="4">
    <source>
        <dbReference type="ARBA" id="ARBA00023027"/>
    </source>
</evidence>